<accession>A0A9X9LHE8</accession>
<dbReference type="Proteomes" id="UP000269945">
    <property type="component" value="Unassembled WGS sequence"/>
</dbReference>
<protein>
    <submittedName>
        <fullName evidence="1">Uncharacterized protein</fullName>
    </submittedName>
</protein>
<dbReference type="AlphaFoldDB" id="A0A9X9LHE8"/>
<keyword evidence="2" id="KW-1185">Reference proteome</keyword>
<feature type="non-terminal residue" evidence="1">
    <location>
        <position position="1"/>
    </location>
</feature>
<name>A0A9X9LHE8_GULGU</name>
<proteinExistence type="predicted"/>
<dbReference type="EMBL" id="CYRY02003462">
    <property type="protein sequence ID" value="VCW68078.1"/>
    <property type="molecule type" value="Genomic_DNA"/>
</dbReference>
<sequence>VTALKRQVFDFLGYQWRPSWPPLSTSSWSSWGSLGPSSTGLAMSWCTLCGQPSRSPGTSSLFASSWRWGGCRKWVSRGLVAGPLSAIHGCLWVTVSPVAGSWPWPWLPRQPWPTGGTQQRLGEDLWFDG</sequence>
<evidence type="ECO:0000313" key="2">
    <source>
        <dbReference type="Proteomes" id="UP000269945"/>
    </source>
</evidence>
<organism evidence="1 2">
    <name type="scientific">Gulo gulo</name>
    <name type="common">Wolverine</name>
    <name type="synonym">Gluton</name>
    <dbReference type="NCBI Taxonomy" id="48420"/>
    <lineage>
        <taxon>Eukaryota</taxon>
        <taxon>Metazoa</taxon>
        <taxon>Chordata</taxon>
        <taxon>Craniata</taxon>
        <taxon>Vertebrata</taxon>
        <taxon>Euteleostomi</taxon>
        <taxon>Mammalia</taxon>
        <taxon>Eutheria</taxon>
        <taxon>Laurasiatheria</taxon>
        <taxon>Carnivora</taxon>
        <taxon>Caniformia</taxon>
        <taxon>Musteloidea</taxon>
        <taxon>Mustelidae</taxon>
        <taxon>Guloninae</taxon>
        <taxon>Gulo</taxon>
    </lineage>
</organism>
<evidence type="ECO:0000313" key="1">
    <source>
        <dbReference type="EMBL" id="VCW68078.1"/>
    </source>
</evidence>
<gene>
    <name evidence="1" type="ORF">BN2614_LOCUS1</name>
</gene>
<reference evidence="1 2" key="1">
    <citation type="submission" date="2018-10" db="EMBL/GenBank/DDBJ databases">
        <authorList>
            <person name="Ekblom R."/>
            <person name="Jareborg N."/>
        </authorList>
    </citation>
    <scope>NUCLEOTIDE SEQUENCE [LARGE SCALE GENOMIC DNA]</scope>
    <source>
        <tissue evidence="1">Muscle</tissue>
    </source>
</reference>
<comment type="caution">
    <text evidence="1">The sequence shown here is derived from an EMBL/GenBank/DDBJ whole genome shotgun (WGS) entry which is preliminary data.</text>
</comment>